<evidence type="ECO:0000256" key="2">
    <source>
        <dbReference type="SAM" id="Phobius"/>
    </source>
</evidence>
<sequence length="192" mass="21954">MNEQNNYQQPVEQNFQQGDQQPAPQYQQPAPQYQQPAPQYQQPAPQYQQPAPQYQQSYGPVRQLNTHRGLIKLILLTIITFGIYPLVFFSGISEDINLIASRFDGRKTMHYCLMAFIIGPLTLGIGFIVWFHNLSSRMGNELARRGIAYSFGASDYWLWNVLGSLIIIGPFVYLHKLARASVLLAEDYNIRG</sequence>
<evidence type="ECO:0000259" key="3">
    <source>
        <dbReference type="Pfam" id="PF14018"/>
    </source>
</evidence>
<evidence type="ECO:0000256" key="1">
    <source>
        <dbReference type="SAM" id="MobiDB-lite"/>
    </source>
</evidence>
<keyword evidence="2" id="KW-0812">Transmembrane</keyword>
<feature type="compositionally biased region" description="Low complexity" evidence="1">
    <location>
        <begin position="20"/>
        <end position="52"/>
    </location>
</feature>
<dbReference type="AlphaFoldDB" id="A0A175A411"/>
<feature type="region of interest" description="Disordered" evidence="1">
    <location>
        <begin position="1"/>
        <end position="52"/>
    </location>
</feature>
<evidence type="ECO:0000313" key="4">
    <source>
        <dbReference type="EMBL" id="CUQ90761.1"/>
    </source>
</evidence>
<dbReference type="STRING" id="39492.ERS852540_02198"/>
<dbReference type="Proteomes" id="UP000095662">
    <property type="component" value="Unassembled WGS sequence"/>
</dbReference>
<dbReference type="EMBL" id="CZBY01000021">
    <property type="protein sequence ID" value="CUQ90761.1"/>
    <property type="molecule type" value="Genomic_DNA"/>
</dbReference>
<keyword evidence="2" id="KW-0472">Membrane</keyword>
<keyword evidence="2" id="KW-1133">Transmembrane helix</keyword>
<feature type="transmembrane region" description="Helical" evidence="2">
    <location>
        <begin position="156"/>
        <end position="174"/>
    </location>
</feature>
<reference evidence="4 5" key="1">
    <citation type="submission" date="2015-09" db="EMBL/GenBank/DDBJ databases">
        <authorList>
            <consortium name="Pathogen Informatics"/>
        </authorList>
    </citation>
    <scope>NUCLEOTIDE SEQUENCE [LARGE SCALE GENOMIC DNA]</scope>
    <source>
        <strain evidence="4 5">2789STDY5834928</strain>
    </source>
</reference>
<organism evidence="4 5">
    <name type="scientific">[Eubacterium] siraeum</name>
    <dbReference type="NCBI Taxonomy" id="39492"/>
    <lineage>
        <taxon>Bacteria</taxon>
        <taxon>Bacillati</taxon>
        <taxon>Bacillota</taxon>
        <taxon>Clostridia</taxon>
        <taxon>Eubacteriales</taxon>
        <taxon>Oscillospiraceae</taxon>
        <taxon>Oscillospiraceae incertae sedis</taxon>
    </lineage>
</organism>
<dbReference type="OrthoDB" id="192868at2"/>
<proteinExistence type="predicted"/>
<feature type="transmembrane region" description="Helical" evidence="2">
    <location>
        <begin position="70"/>
        <end position="90"/>
    </location>
</feature>
<evidence type="ECO:0000313" key="5">
    <source>
        <dbReference type="Proteomes" id="UP000095662"/>
    </source>
</evidence>
<accession>A0A175A411</accession>
<dbReference type="InterPro" id="IPR025328">
    <property type="entry name" value="DUF4234"/>
</dbReference>
<feature type="transmembrane region" description="Helical" evidence="2">
    <location>
        <begin position="111"/>
        <end position="131"/>
    </location>
</feature>
<feature type="domain" description="DUF4234" evidence="3">
    <location>
        <begin position="68"/>
        <end position="139"/>
    </location>
</feature>
<dbReference type="Pfam" id="PF14018">
    <property type="entry name" value="DUF4234"/>
    <property type="match status" value="1"/>
</dbReference>
<protein>
    <recommendedName>
        <fullName evidence="3">DUF4234 domain-containing protein</fullName>
    </recommendedName>
</protein>
<gene>
    <name evidence="4" type="ORF">ERS852540_02198</name>
</gene>
<feature type="compositionally biased region" description="Polar residues" evidence="1">
    <location>
        <begin position="1"/>
        <end position="19"/>
    </location>
</feature>
<name>A0A175A411_9FIRM</name>